<comment type="similarity">
    <text evidence="2">Belongs to the fibroblast growth factor-binding protein family.</text>
</comment>
<dbReference type="GO" id="GO:0019838">
    <property type="term" value="F:growth factor binding"/>
    <property type="evidence" value="ECO:0007669"/>
    <property type="project" value="UniProtKB-KW"/>
</dbReference>
<keyword evidence="4" id="KW-0732">Signal</keyword>
<proteinExistence type="inferred from homology"/>
<dbReference type="PANTHER" id="PTHR15258">
    <property type="entry name" value="FGF BINDING PROTEIN-RELATED"/>
    <property type="match status" value="1"/>
</dbReference>
<dbReference type="InterPro" id="IPR010510">
    <property type="entry name" value="FGF1-bd"/>
</dbReference>
<dbReference type="Proteomes" id="UP000829720">
    <property type="component" value="Unassembled WGS sequence"/>
</dbReference>
<evidence type="ECO:0000256" key="3">
    <source>
        <dbReference type="ARBA" id="ARBA00022525"/>
    </source>
</evidence>
<organism evidence="8 9">
    <name type="scientific">Albula goreensis</name>
    <dbReference type="NCBI Taxonomy" id="1534307"/>
    <lineage>
        <taxon>Eukaryota</taxon>
        <taxon>Metazoa</taxon>
        <taxon>Chordata</taxon>
        <taxon>Craniata</taxon>
        <taxon>Vertebrata</taxon>
        <taxon>Euteleostomi</taxon>
        <taxon>Actinopterygii</taxon>
        <taxon>Neopterygii</taxon>
        <taxon>Teleostei</taxon>
        <taxon>Albuliformes</taxon>
        <taxon>Albulidae</taxon>
        <taxon>Albula</taxon>
    </lineage>
</organism>
<evidence type="ECO:0000313" key="8">
    <source>
        <dbReference type="EMBL" id="KAI1887299.1"/>
    </source>
</evidence>
<protein>
    <submittedName>
        <fullName evidence="8">Uncharacterized protein</fullName>
    </submittedName>
</protein>
<dbReference type="GO" id="GO:0005576">
    <property type="term" value="C:extracellular region"/>
    <property type="evidence" value="ECO:0007669"/>
    <property type="project" value="UniProtKB-SubCell"/>
</dbReference>
<evidence type="ECO:0000256" key="2">
    <source>
        <dbReference type="ARBA" id="ARBA00008326"/>
    </source>
</evidence>
<comment type="caution">
    <text evidence="8">The sequence shown here is derived from an EMBL/GenBank/DDBJ whole genome shotgun (WGS) entry which is preliminary data.</text>
</comment>
<name>A0A8T3CQ34_9TELE</name>
<dbReference type="GO" id="GO:0007267">
    <property type="term" value="P:cell-cell signaling"/>
    <property type="evidence" value="ECO:0007669"/>
    <property type="project" value="TreeGrafter"/>
</dbReference>
<comment type="subcellular location">
    <subcellularLocation>
        <location evidence="1">Secreted</location>
    </subcellularLocation>
</comment>
<reference evidence="8" key="1">
    <citation type="submission" date="2021-01" db="EMBL/GenBank/DDBJ databases">
        <authorList>
            <person name="Zahm M."/>
            <person name="Roques C."/>
            <person name="Cabau C."/>
            <person name="Klopp C."/>
            <person name="Donnadieu C."/>
            <person name="Jouanno E."/>
            <person name="Lampietro C."/>
            <person name="Louis A."/>
            <person name="Herpin A."/>
            <person name="Echchiki A."/>
            <person name="Berthelot C."/>
            <person name="Parey E."/>
            <person name="Roest-Crollius H."/>
            <person name="Braasch I."/>
            <person name="Postlethwait J."/>
            <person name="Bobe J."/>
            <person name="Montfort J."/>
            <person name="Bouchez O."/>
            <person name="Begum T."/>
            <person name="Mejri S."/>
            <person name="Adams A."/>
            <person name="Chen W.-J."/>
            <person name="Guiguen Y."/>
        </authorList>
    </citation>
    <scope>NUCLEOTIDE SEQUENCE</scope>
    <source>
        <tissue evidence="8">Blood</tissue>
    </source>
</reference>
<evidence type="ECO:0000256" key="4">
    <source>
        <dbReference type="ARBA" id="ARBA00022729"/>
    </source>
</evidence>
<evidence type="ECO:0000256" key="6">
    <source>
        <dbReference type="ARBA" id="ARBA00023183"/>
    </source>
</evidence>
<dbReference type="OrthoDB" id="8875908at2759"/>
<keyword evidence="6" id="KW-0340">Growth factor binding</keyword>
<keyword evidence="3" id="KW-0964">Secreted</keyword>
<feature type="compositionally biased region" description="Basic and acidic residues" evidence="7">
    <location>
        <begin position="71"/>
        <end position="81"/>
    </location>
</feature>
<keyword evidence="9" id="KW-1185">Reference proteome</keyword>
<dbReference type="PANTHER" id="PTHR15258:SF2">
    <property type="entry name" value="FIBROBLAST GROWTH FACTOR-BINDING PROTEIN 1"/>
    <property type="match status" value="1"/>
</dbReference>
<feature type="region of interest" description="Disordered" evidence="7">
    <location>
        <begin position="63"/>
        <end position="108"/>
    </location>
</feature>
<dbReference type="Pfam" id="PF06473">
    <property type="entry name" value="FGF-BP1"/>
    <property type="match status" value="2"/>
</dbReference>
<accession>A0A8T3CQ34</accession>
<dbReference type="EMBL" id="JAERUA010000018">
    <property type="protein sequence ID" value="KAI1887299.1"/>
    <property type="molecule type" value="Genomic_DNA"/>
</dbReference>
<sequence>MPHASTSGVQQHEHPKSARAYFVTGWEKKLKHGEDMMILNRLALVLLIACLAQQVLVIDCEKGQGRKGKRDGKGKDSRSPPEKPPGAPSRRDMVQNTQGAKPTLKGKFSTKDKTQCTWLAGEGEDGTFILGVDCQKGGIGFNCEYIAKPATCAQYAPSAKLYWKQIARALKKQKNICADSTALVKSSVCKKGPKDAHFKLSISTVKPPTVRPETTTYLSSDKKPCTEKIDQKKLAEEYCSGSWVTLCNFFFTMVQSDDC</sequence>
<dbReference type="AlphaFoldDB" id="A0A8T3CQ34"/>
<evidence type="ECO:0000256" key="7">
    <source>
        <dbReference type="SAM" id="MobiDB-lite"/>
    </source>
</evidence>
<evidence type="ECO:0000256" key="1">
    <source>
        <dbReference type="ARBA" id="ARBA00004613"/>
    </source>
</evidence>
<evidence type="ECO:0000313" key="9">
    <source>
        <dbReference type="Proteomes" id="UP000829720"/>
    </source>
</evidence>
<gene>
    <name evidence="8" type="ORF">AGOR_G00188860</name>
</gene>
<keyword evidence="5" id="KW-1015">Disulfide bond</keyword>
<evidence type="ECO:0000256" key="5">
    <source>
        <dbReference type="ARBA" id="ARBA00023157"/>
    </source>
</evidence>